<dbReference type="Proteomes" id="UP001228504">
    <property type="component" value="Unassembled WGS sequence"/>
</dbReference>
<evidence type="ECO:0000313" key="2">
    <source>
        <dbReference type="EMBL" id="MDQ0149618.1"/>
    </source>
</evidence>
<keyword evidence="1" id="KW-1133">Transmembrane helix</keyword>
<organism evidence="2 3">
    <name type="scientific">Eubacterium multiforme</name>
    <dbReference type="NCBI Taxonomy" id="83339"/>
    <lineage>
        <taxon>Bacteria</taxon>
        <taxon>Bacillati</taxon>
        <taxon>Bacillota</taxon>
        <taxon>Clostridia</taxon>
        <taxon>Eubacteriales</taxon>
        <taxon>Eubacteriaceae</taxon>
        <taxon>Eubacterium</taxon>
    </lineage>
</organism>
<dbReference type="RefSeq" id="WP_307485302.1">
    <property type="nucleotide sequence ID" value="NZ_JAUSUF010000004.1"/>
</dbReference>
<feature type="transmembrane region" description="Helical" evidence="1">
    <location>
        <begin position="9"/>
        <end position="30"/>
    </location>
</feature>
<dbReference type="EMBL" id="JAUSUF010000004">
    <property type="protein sequence ID" value="MDQ0149618.1"/>
    <property type="molecule type" value="Genomic_DNA"/>
</dbReference>
<evidence type="ECO:0000313" key="3">
    <source>
        <dbReference type="Proteomes" id="UP001228504"/>
    </source>
</evidence>
<proteinExistence type="predicted"/>
<keyword evidence="3" id="KW-1185">Reference proteome</keyword>
<keyword evidence="1" id="KW-0812">Transmembrane</keyword>
<name>A0ABT9UTF9_9FIRM</name>
<keyword evidence="1" id="KW-0472">Membrane</keyword>
<reference evidence="2 3" key="1">
    <citation type="submission" date="2023-07" db="EMBL/GenBank/DDBJ databases">
        <title>Genomic Encyclopedia of Type Strains, Phase IV (KMG-IV): sequencing the most valuable type-strain genomes for metagenomic binning, comparative biology and taxonomic classification.</title>
        <authorList>
            <person name="Goeker M."/>
        </authorList>
    </citation>
    <scope>NUCLEOTIDE SEQUENCE [LARGE SCALE GENOMIC DNA]</scope>
    <source>
        <strain evidence="2 3">DSM 20694</strain>
    </source>
</reference>
<evidence type="ECO:0000256" key="1">
    <source>
        <dbReference type="SAM" id="Phobius"/>
    </source>
</evidence>
<comment type="caution">
    <text evidence="2">The sequence shown here is derived from an EMBL/GenBank/DDBJ whole genome shotgun (WGS) entry which is preliminary data.</text>
</comment>
<protein>
    <submittedName>
        <fullName evidence="2">Autotransporter adhesin</fullName>
    </submittedName>
</protein>
<accession>A0ABT9UTF9</accession>
<gene>
    <name evidence="2" type="ORF">J2S18_001549</name>
</gene>
<sequence>MRHGLIRDIFYLVCTIIMVSILIVSLNFTYKVVKDTARENTTVEFKTGKIIDSSKENINGLLEGHIEYETAIKVDDEIMVSNNKGIYYEAVNKIGKEVKVKIENNKKTNDYRNFITCIYRIYK</sequence>